<proteinExistence type="predicted"/>
<feature type="compositionally biased region" description="Basic and acidic residues" evidence="1">
    <location>
        <begin position="468"/>
        <end position="484"/>
    </location>
</feature>
<evidence type="ECO:0000259" key="2">
    <source>
        <dbReference type="Pfam" id="PF13524"/>
    </source>
</evidence>
<accession>A0A7R9Z4N5</accession>
<dbReference type="Pfam" id="PF13524">
    <property type="entry name" value="Glyco_trans_1_2"/>
    <property type="match status" value="1"/>
</dbReference>
<organism evidence="3">
    <name type="scientific">Pseudictyota dubia</name>
    <dbReference type="NCBI Taxonomy" id="2749911"/>
    <lineage>
        <taxon>Eukaryota</taxon>
        <taxon>Sar</taxon>
        <taxon>Stramenopiles</taxon>
        <taxon>Ochrophyta</taxon>
        <taxon>Bacillariophyta</taxon>
        <taxon>Mediophyceae</taxon>
        <taxon>Biddulphiophycidae</taxon>
        <taxon>Eupodiscales</taxon>
        <taxon>Odontellaceae</taxon>
        <taxon>Pseudictyota</taxon>
    </lineage>
</organism>
<evidence type="ECO:0000313" key="3">
    <source>
        <dbReference type="EMBL" id="CAD8305077.1"/>
    </source>
</evidence>
<dbReference type="InterPro" id="IPR027417">
    <property type="entry name" value="P-loop_NTPase"/>
</dbReference>
<protein>
    <recommendedName>
        <fullName evidence="2">Spore protein YkvP/CgeB glycosyl transferase-like domain-containing protein</fullName>
    </recommendedName>
</protein>
<sequence length="799" mass="89314">MVAETDVGLSPVAIRGGAVGVRSEECDFFPHHDKVKLQNLHLVNPKPSMFNCCWRKQILSEALDKSDKLKLTDDPDEVGAHWLLDLPYLLRGGYDANEVVGLVRDSLKRRQKTAAKQANNSGAKNAQNDEEDLGWRIYVIDHTDRGVFPKEFEAKHFCEIAGLVGPSNVYFAQRSRVDGREASDDPERQFHVYGHPRDYSSLTDISGGANGRCIHGTVWHLDYTVRADLLNAIASILREDHNSDLSPATFPTLSIPDDSNLISAALFDRTLDPIVGVERPHDVVHFWDPDEKANNAVLRTMVSQRVQSMGERYSDVSAFAGLAGQRSVAGRKEPQGDYAEALLQYKIVIVCQRDSHETHYRLMEALISGALVMTDPVHYFPDGIEEGRHIVVYRSLDDLEDKILYYLKNDKEREAIARNGWNVALQRQRSWHWLEDFVLGPWPTKDEPLPMIEPNPLVIATTVTAAKSEDVRGGEGKNRNKEEDSSSITMEQKGLGVPANAKRSSMPLFIAAGQGTTGTRSMHDAMCELGVPSVHYIKACYRRDPSDEVDASLEEAVEAHFEAMDAWRDVMGCAKNTKMDEDCAFEEGVRLEGVLRGRIERVVRSGIGAVHDTPYPKYLPLMLNVTTTASKDTPRIGDEGSPPPAVLITSERDPKEWSVKRSTGHSHDIICKNPAAAFDFALCVDLAKEKRPQPTSFGDIFWSYDRCETDEERDKFVATMEDAMRRYQRRVDGLNPTFRVNFWREAMNTSTLAAGIWNVAAAALTSSNLGGGDSSGLVAEQFGYPLRSEVRKMRKKRHA</sequence>
<dbReference type="InterPro" id="IPR055259">
    <property type="entry name" value="YkvP/CgeB_Glyco_trans-like"/>
</dbReference>
<feature type="domain" description="Spore protein YkvP/CgeB glycosyl transferase-like" evidence="2">
    <location>
        <begin position="304"/>
        <end position="436"/>
    </location>
</feature>
<dbReference type="Gene3D" id="3.40.50.2000">
    <property type="entry name" value="Glycogen Phosphorylase B"/>
    <property type="match status" value="1"/>
</dbReference>
<gene>
    <name evidence="3" type="ORF">TDUB1175_LOCUS7229</name>
</gene>
<name>A0A7R9Z4N5_9STRA</name>
<dbReference type="AlphaFoldDB" id="A0A7R9Z4N5"/>
<reference evidence="3" key="1">
    <citation type="submission" date="2021-01" db="EMBL/GenBank/DDBJ databases">
        <authorList>
            <person name="Corre E."/>
            <person name="Pelletier E."/>
            <person name="Niang G."/>
            <person name="Scheremetjew M."/>
            <person name="Finn R."/>
            <person name="Kale V."/>
            <person name="Holt S."/>
            <person name="Cochrane G."/>
            <person name="Meng A."/>
            <person name="Brown T."/>
            <person name="Cohen L."/>
        </authorList>
    </citation>
    <scope>NUCLEOTIDE SEQUENCE</scope>
    <source>
        <strain evidence="3">CCMP147</strain>
    </source>
</reference>
<dbReference type="EMBL" id="HBED01014571">
    <property type="protein sequence ID" value="CAD8305077.1"/>
    <property type="molecule type" value="Transcribed_RNA"/>
</dbReference>
<feature type="region of interest" description="Disordered" evidence="1">
    <location>
        <begin position="468"/>
        <end position="493"/>
    </location>
</feature>
<evidence type="ECO:0000256" key="1">
    <source>
        <dbReference type="SAM" id="MobiDB-lite"/>
    </source>
</evidence>
<dbReference type="Gene3D" id="3.40.50.300">
    <property type="entry name" value="P-loop containing nucleotide triphosphate hydrolases"/>
    <property type="match status" value="1"/>
</dbReference>